<dbReference type="Proteomes" id="UP001153269">
    <property type="component" value="Unassembled WGS sequence"/>
</dbReference>
<name>A0A9N7YFP5_PLEPL</name>
<sequence length="148" mass="16285">MARPGSSPDVFAQPSVPAPFSPCAESMGSPGRPVGSTAWLCVGGERALAPQKKEIQECERERKEVMLIYLMMQGEKLARCRSVEARVTGNLPRNPLTSKVTRWNDTFNQGPPLSVQGLDRDEPWKEVAAFRPWDGRLSLLPPPQISGV</sequence>
<feature type="region of interest" description="Disordered" evidence="1">
    <location>
        <begin position="1"/>
        <end position="35"/>
    </location>
</feature>
<proteinExistence type="predicted"/>
<evidence type="ECO:0000313" key="2">
    <source>
        <dbReference type="EMBL" id="CAB1429795.1"/>
    </source>
</evidence>
<dbReference type="AlphaFoldDB" id="A0A9N7YFP5"/>
<protein>
    <submittedName>
        <fullName evidence="2">Uncharacterized protein</fullName>
    </submittedName>
</protein>
<evidence type="ECO:0000313" key="3">
    <source>
        <dbReference type="Proteomes" id="UP001153269"/>
    </source>
</evidence>
<reference evidence="2" key="1">
    <citation type="submission" date="2020-03" db="EMBL/GenBank/DDBJ databases">
        <authorList>
            <person name="Weist P."/>
        </authorList>
    </citation>
    <scope>NUCLEOTIDE SEQUENCE</scope>
</reference>
<organism evidence="2 3">
    <name type="scientific">Pleuronectes platessa</name>
    <name type="common">European plaice</name>
    <dbReference type="NCBI Taxonomy" id="8262"/>
    <lineage>
        <taxon>Eukaryota</taxon>
        <taxon>Metazoa</taxon>
        <taxon>Chordata</taxon>
        <taxon>Craniata</taxon>
        <taxon>Vertebrata</taxon>
        <taxon>Euteleostomi</taxon>
        <taxon>Actinopterygii</taxon>
        <taxon>Neopterygii</taxon>
        <taxon>Teleostei</taxon>
        <taxon>Neoteleostei</taxon>
        <taxon>Acanthomorphata</taxon>
        <taxon>Carangaria</taxon>
        <taxon>Pleuronectiformes</taxon>
        <taxon>Pleuronectoidei</taxon>
        <taxon>Pleuronectidae</taxon>
        <taxon>Pleuronectes</taxon>
    </lineage>
</organism>
<gene>
    <name evidence="2" type="ORF">PLEPLA_LOCUS17775</name>
</gene>
<evidence type="ECO:0000256" key="1">
    <source>
        <dbReference type="SAM" id="MobiDB-lite"/>
    </source>
</evidence>
<keyword evidence="3" id="KW-1185">Reference proteome</keyword>
<comment type="caution">
    <text evidence="2">The sequence shown here is derived from an EMBL/GenBank/DDBJ whole genome shotgun (WGS) entry which is preliminary data.</text>
</comment>
<dbReference type="EMBL" id="CADEAL010001171">
    <property type="protein sequence ID" value="CAB1429795.1"/>
    <property type="molecule type" value="Genomic_DNA"/>
</dbReference>
<accession>A0A9N7YFP5</accession>